<dbReference type="PANTHER" id="PTHR21174:SF0">
    <property type="entry name" value="HD PHOSPHOHYDROLASE FAMILY PROTEIN-RELATED"/>
    <property type="match status" value="1"/>
</dbReference>
<dbReference type="PIRSF" id="PIRSF035170">
    <property type="entry name" value="HD_phosphohydro"/>
    <property type="match status" value="1"/>
</dbReference>
<dbReference type="EMBL" id="CP002395">
    <property type="protein sequence ID" value="ADU13198.1"/>
    <property type="molecule type" value="Genomic_DNA"/>
</dbReference>
<dbReference type="eggNOG" id="COG4339">
    <property type="taxonomic scope" value="Bacteria"/>
</dbReference>
<dbReference type="OrthoDB" id="9808993at2"/>
<dbReference type="STRING" id="573065.Astex_1532"/>
<dbReference type="AlphaFoldDB" id="E8RQ96"/>
<keyword evidence="2" id="KW-1185">Reference proteome</keyword>
<gene>
    <name evidence="1" type="ordered locus">Astex_1532</name>
</gene>
<reference evidence="2" key="1">
    <citation type="submission" date="2010-12" db="EMBL/GenBank/DDBJ databases">
        <title>Complete sequence of chromosome 1 of Asticcacaulis excentricus CB 48.</title>
        <authorList>
            <consortium name="US DOE Joint Genome Institute"/>
            <person name="Lucas S."/>
            <person name="Copeland A."/>
            <person name="Lapidus A."/>
            <person name="Cheng J.-F."/>
            <person name="Bruce D."/>
            <person name="Goodwin L."/>
            <person name="Pitluck S."/>
            <person name="Teshima H."/>
            <person name="Davenport K."/>
            <person name="Detter J.C."/>
            <person name="Han C."/>
            <person name="Tapia R."/>
            <person name="Land M."/>
            <person name="Hauser L."/>
            <person name="Jeffries C."/>
            <person name="Kyrpides N."/>
            <person name="Ivanova N."/>
            <person name="Ovchinnikova G."/>
            <person name="Brun Y.V."/>
            <person name="Woyke T."/>
        </authorList>
    </citation>
    <scope>NUCLEOTIDE SEQUENCE [LARGE SCALE GENOMIC DNA]</scope>
    <source>
        <strain evidence="2">ATCC 15261 / DSM 4724 / KCTC 12464 / NCIMB 9791 / VKM B-1370 / CB 48</strain>
    </source>
</reference>
<dbReference type="InterPro" id="IPR009218">
    <property type="entry name" value="HD_phosphohydro"/>
</dbReference>
<dbReference type="KEGG" id="aex:Astex_1532"/>
<evidence type="ECO:0008006" key="3">
    <source>
        <dbReference type="Google" id="ProtNLM"/>
    </source>
</evidence>
<dbReference type="Proteomes" id="UP000001492">
    <property type="component" value="Chromosome 1"/>
</dbReference>
<evidence type="ECO:0000313" key="2">
    <source>
        <dbReference type="Proteomes" id="UP000001492"/>
    </source>
</evidence>
<proteinExistence type="predicted"/>
<protein>
    <recommendedName>
        <fullName evidence="3">N-methyl-D-aspartate receptor NMDAR2C subunit</fullName>
    </recommendedName>
</protein>
<dbReference type="RefSeq" id="WP_013479030.1">
    <property type="nucleotide sequence ID" value="NC_014816.1"/>
</dbReference>
<evidence type="ECO:0000313" key="1">
    <source>
        <dbReference type="EMBL" id="ADU13198.1"/>
    </source>
</evidence>
<dbReference type="SUPFAM" id="SSF109604">
    <property type="entry name" value="HD-domain/PDEase-like"/>
    <property type="match status" value="1"/>
</dbReference>
<dbReference type="PANTHER" id="PTHR21174">
    <property type="match status" value="1"/>
</dbReference>
<accession>E8RQ96</accession>
<dbReference type="HOGENOM" id="CLU_051795_2_0_5"/>
<organism evidence="1 2">
    <name type="scientific">Asticcacaulis excentricus (strain ATCC 15261 / DSM 4724 / KCTC 12464 / NCIMB 9791 / VKM B-1370 / CB 48)</name>
    <dbReference type="NCBI Taxonomy" id="573065"/>
    <lineage>
        <taxon>Bacteria</taxon>
        <taxon>Pseudomonadati</taxon>
        <taxon>Pseudomonadota</taxon>
        <taxon>Alphaproteobacteria</taxon>
        <taxon>Caulobacterales</taxon>
        <taxon>Caulobacteraceae</taxon>
        <taxon>Asticcacaulis</taxon>
    </lineage>
</organism>
<sequence length="206" mass="23755">MVQLSDRWNDLAARLGWPDRLSVETWQWLATQYQEPHRYYHRLSHISAMFDGGGGLFWREPDAVALAIFFHDVIYDPARVDNEMRSAEATYQRLSDCLDVSLLDKVAALIEATKTHRGTGDTDTDQFLDLDMAILGASWADYALYADGVRQEYEPVYGIETYRMGRVTRFIEPMLATERLFLTPAFQPLDTKARANLQRELATLRR</sequence>
<name>E8RQ96_ASTEC</name>